<dbReference type="PROSITE" id="PS51257">
    <property type="entry name" value="PROKAR_LIPOPROTEIN"/>
    <property type="match status" value="1"/>
</dbReference>
<reference evidence="3 4" key="1">
    <citation type="submission" date="2014-07" db="EMBL/GenBank/DDBJ databases">
        <title>Draft Genome Sequence of Gephyronic Acid Producer, Cystobacter violaceus Strain Cb vi76.</title>
        <authorList>
            <person name="Stevens D.C."/>
            <person name="Young J."/>
            <person name="Carmichael R."/>
            <person name="Tan J."/>
            <person name="Taylor R.E."/>
        </authorList>
    </citation>
    <scope>NUCLEOTIDE SEQUENCE [LARGE SCALE GENOMIC DNA]</scope>
    <source>
        <strain evidence="3 4">Cb vi76</strain>
    </source>
</reference>
<dbReference type="EMBL" id="JPMI01000391">
    <property type="protein sequence ID" value="KFA87166.1"/>
    <property type="molecule type" value="Genomic_DNA"/>
</dbReference>
<comment type="caution">
    <text evidence="3">The sequence shown here is derived from an EMBL/GenBank/DDBJ whole genome shotgun (WGS) entry which is preliminary data.</text>
</comment>
<evidence type="ECO:0000256" key="1">
    <source>
        <dbReference type="SAM" id="MobiDB-lite"/>
    </source>
</evidence>
<dbReference type="RefSeq" id="WP_043413163.1">
    <property type="nucleotide sequence ID" value="NZ_JPMI01000391.1"/>
</dbReference>
<name>A0A084SFD1_9BACT</name>
<feature type="chain" id="PRO_5001781236" description="Lipoprotein" evidence="2">
    <location>
        <begin position="21"/>
        <end position="201"/>
    </location>
</feature>
<evidence type="ECO:0008006" key="5">
    <source>
        <dbReference type="Google" id="ProtNLM"/>
    </source>
</evidence>
<keyword evidence="2" id="KW-0732">Signal</keyword>
<evidence type="ECO:0000313" key="3">
    <source>
        <dbReference type="EMBL" id="KFA87166.1"/>
    </source>
</evidence>
<evidence type="ECO:0000313" key="4">
    <source>
        <dbReference type="Proteomes" id="UP000028547"/>
    </source>
</evidence>
<protein>
    <recommendedName>
        <fullName evidence="5">Lipoprotein</fullName>
    </recommendedName>
</protein>
<feature type="signal peptide" evidence="2">
    <location>
        <begin position="1"/>
        <end position="20"/>
    </location>
</feature>
<proteinExistence type="predicted"/>
<feature type="region of interest" description="Disordered" evidence="1">
    <location>
        <begin position="68"/>
        <end position="95"/>
    </location>
</feature>
<dbReference type="Proteomes" id="UP000028547">
    <property type="component" value="Unassembled WGS sequence"/>
</dbReference>
<gene>
    <name evidence="3" type="ORF">Q664_49425</name>
</gene>
<accession>A0A084SFD1</accession>
<evidence type="ECO:0000256" key="2">
    <source>
        <dbReference type="SAM" id="SignalP"/>
    </source>
</evidence>
<feature type="compositionally biased region" description="Low complexity" evidence="1">
    <location>
        <begin position="154"/>
        <end position="165"/>
    </location>
</feature>
<feature type="region of interest" description="Disordered" evidence="1">
    <location>
        <begin position="150"/>
        <end position="201"/>
    </location>
</feature>
<organism evidence="3 4">
    <name type="scientific">Archangium violaceum Cb vi76</name>
    <dbReference type="NCBI Taxonomy" id="1406225"/>
    <lineage>
        <taxon>Bacteria</taxon>
        <taxon>Pseudomonadati</taxon>
        <taxon>Myxococcota</taxon>
        <taxon>Myxococcia</taxon>
        <taxon>Myxococcales</taxon>
        <taxon>Cystobacterineae</taxon>
        <taxon>Archangiaceae</taxon>
        <taxon>Archangium</taxon>
    </lineage>
</organism>
<dbReference type="AlphaFoldDB" id="A0A084SFD1"/>
<sequence length="201" mass="21147">MRKTGMKLALLGGLAGAALLAGCGNNPYDYGRVWSLTAQEDYYPAQAQDQDAAAQAHSNIGTSATLFETTEQERGTGGAGEAQARSGDNEQPTIQGSEQNQENLWLQQDMRVPYPPPRLDAQVAMELGTGKPLRAVRGVWVQGIQSVELGSGRATSVSTAASSYAPQERRGSAPSLPNEPASEGQQAPKGQIGQPPAPDDQ</sequence>